<keyword evidence="5 6" id="KW-0472">Membrane</keyword>
<dbReference type="InterPro" id="IPR044035">
    <property type="entry name" value="DUF5698"/>
</dbReference>
<feature type="transmembrane region" description="Helical" evidence="6">
    <location>
        <begin position="47"/>
        <end position="67"/>
    </location>
</feature>
<comment type="caution">
    <text evidence="9">The sequence shown here is derived from an EMBL/GenBank/DDBJ whole genome shotgun (WGS) entry which is preliminary data.</text>
</comment>
<keyword evidence="2 6" id="KW-1003">Cell membrane</keyword>
<evidence type="ECO:0000313" key="10">
    <source>
        <dbReference type="Proteomes" id="UP000449710"/>
    </source>
</evidence>
<dbReference type="PANTHER" id="PTHR40060">
    <property type="entry name" value="UPF0316 PROTEIN YEBE"/>
    <property type="match status" value="1"/>
</dbReference>
<evidence type="ECO:0000259" key="8">
    <source>
        <dbReference type="Pfam" id="PF18955"/>
    </source>
</evidence>
<evidence type="ECO:0000256" key="6">
    <source>
        <dbReference type="HAMAP-Rule" id="MF_01515"/>
    </source>
</evidence>
<dbReference type="GO" id="GO:0005886">
    <property type="term" value="C:plasma membrane"/>
    <property type="evidence" value="ECO:0007669"/>
    <property type="project" value="UniProtKB-SubCell"/>
</dbReference>
<dbReference type="NCBIfam" id="NF003191">
    <property type="entry name" value="PRK04164.1-2"/>
    <property type="match status" value="1"/>
</dbReference>
<proteinExistence type="inferred from homology"/>
<accession>A0AA43XIZ3</accession>
<evidence type="ECO:0000256" key="2">
    <source>
        <dbReference type="ARBA" id="ARBA00022475"/>
    </source>
</evidence>
<dbReference type="NCBIfam" id="NF003194">
    <property type="entry name" value="PRK04164.1-5"/>
    <property type="match status" value="1"/>
</dbReference>
<feature type="transmembrane region" description="Helical" evidence="6">
    <location>
        <begin position="73"/>
        <end position="93"/>
    </location>
</feature>
<dbReference type="CDD" id="cd16381">
    <property type="entry name" value="YitT_C_like_1"/>
    <property type="match status" value="1"/>
</dbReference>
<name>A0AA43XIZ3_9CLOT</name>
<feature type="transmembrane region" description="Helical" evidence="6">
    <location>
        <begin position="12"/>
        <end position="35"/>
    </location>
</feature>
<evidence type="ECO:0000313" key="9">
    <source>
        <dbReference type="EMBL" id="NBG87457.1"/>
    </source>
</evidence>
<sequence length="185" mass="20879">MKARNFKEAVTVLVLVLSYLLIFFARVIDISLATIRMIMVVRGKRMQAALIGFVEALVFVVAIGRVLNHMDDPINILMFALGFATGNYVGMWVEEKMALGNIIVQAITPSHYQDLTEQLREEGFGVTIVQGYGIKGTNNLVNITLQRKRMNKLMRIIDEYDKEIFVTVTDARAIRGGYFSASKRK</sequence>
<reference evidence="9 10" key="1">
    <citation type="submission" date="2019-04" db="EMBL/GenBank/DDBJ databases">
        <title>Isachenkonia alkalipeptolytica gen. nov. sp. nov. a new anaerobic, alkiliphilic organothrophic bacterium capable to reduce synthesized ferrihydrite isolated from a soda lake.</title>
        <authorList>
            <person name="Toshchakov S.V."/>
            <person name="Zavarzina D.G."/>
            <person name="Zhilina T.N."/>
            <person name="Kostrikina N.A."/>
            <person name="Kublanov I.V."/>
        </authorList>
    </citation>
    <scope>NUCLEOTIDE SEQUENCE [LARGE SCALE GENOMIC DNA]</scope>
    <source>
        <strain evidence="9 10">Z-1701</strain>
    </source>
</reference>
<keyword evidence="4 6" id="KW-1133">Transmembrane helix</keyword>
<dbReference type="Proteomes" id="UP000449710">
    <property type="component" value="Unassembled WGS sequence"/>
</dbReference>
<protein>
    <recommendedName>
        <fullName evidence="6">UPF0316 protein ISALK_02995</fullName>
    </recommendedName>
</protein>
<dbReference type="InterPro" id="IPR019264">
    <property type="entry name" value="DUF2179"/>
</dbReference>
<keyword evidence="3 6" id="KW-0812">Transmembrane</keyword>
<dbReference type="PANTHER" id="PTHR40060:SF1">
    <property type="entry name" value="UPF0316 PROTEIN YEBE"/>
    <property type="match status" value="1"/>
</dbReference>
<dbReference type="Pfam" id="PF10035">
    <property type="entry name" value="DUF2179"/>
    <property type="match status" value="1"/>
</dbReference>
<comment type="subcellular location">
    <subcellularLocation>
        <location evidence="1 6">Cell membrane</location>
        <topology evidence="1 6">Multi-pass membrane protein</topology>
    </subcellularLocation>
</comment>
<evidence type="ECO:0000259" key="7">
    <source>
        <dbReference type="Pfam" id="PF10035"/>
    </source>
</evidence>
<dbReference type="AlphaFoldDB" id="A0AA43XIZ3"/>
<dbReference type="Pfam" id="PF18955">
    <property type="entry name" value="DUF5698"/>
    <property type="match status" value="1"/>
</dbReference>
<evidence type="ECO:0000256" key="5">
    <source>
        <dbReference type="ARBA" id="ARBA00023136"/>
    </source>
</evidence>
<dbReference type="HAMAP" id="MF_01515">
    <property type="entry name" value="UPF0316"/>
    <property type="match status" value="1"/>
</dbReference>
<comment type="similarity">
    <text evidence="6">Belongs to the UPF0316 family.</text>
</comment>
<evidence type="ECO:0000256" key="1">
    <source>
        <dbReference type="ARBA" id="ARBA00004651"/>
    </source>
</evidence>
<evidence type="ECO:0000256" key="4">
    <source>
        <dbReference type="ARBA" id="ARBA00022989"/>
    </source>
</evidence>
<evidence type="ECO:0000256" key="3">
    <source>
        <dbReference type="ARBA" id="ARBA00022692"/>
    </source>
</evidence>
<organism evidence="9 10">
    <name type="scientific">Isachenkonia alkalipeptolytica</name>
    <dbReference type="NCBI Taxonomy" id="2565777"/>
    <lineage>
        <taxon>Bacteria</taxon>
        <taxon>Bacillati</taxon>
        <taxon>Bacillota</taxon>
        <taxon>Clostridia</taxon>
        <taxon>Eubacteriales</taxon>
        <taxon>Clostridiaceae</taxon>
        <taxon>Isachenkonia</taxon>
    </lineage>
</organism>
<feature type="domain" description="DUF5698" evidence="8">
    <location>
        <begin position="34"/>
        <end position="91"/>
    </location>
</feature>
<feature type="domain" description="DUF2179" evidence="7">
    <location>
        <begin position="124"/>
        <end position="176"/>
    </location>
</feature>
<dbReference type="InterPro" id="IPR022930">
    <property type="entry name" value="UPF0316"/>
</dbReference>
<gene>
    <name evidence="9" type="ORF">ISALK_02995</name>
</gene>
<keyword evidence="10" id="KW-1185">Reference proteome</keyword>
<dbReference type="EMBL" id="SUMG01000002">
    <property type="protein sequence ID" value="NBG87457.1"/>
    <property type="molecule type" value="Genomic_DNA"/>
</dbReference>